<keyword evidence="8" id="KW-1185">Reference proteome</keyword>
<dbReference type="GO" id="GO:0016020">
    <property type="term" value="C:membrane"/>
    <property type="evidence" value="ECO:0007669"/>
    <property type="project" value="UniProtKB-SubCell"/>
</dbReference>
<dbReference type="RefSeq" id="XP_011094984.1">
    <property type="nucleotide sequence ID" value="XM_011096682.2"/>
</dbReference>
<evidence type="ECO:0000256" key="1">
    <source>
        <dbReference type="ARBA" id="ARBA00004141"/>
    </source>
</evidence>
<feature type="transmembrane region" description="Helical" evidence="7">
    <location>
        <begin position="466"/>
        <end position="492"/>
    </location>
</feature>
<comment type="subcellular location">
    <subcellularLocation>
        <location evidence="1">Membrane</location>
        <topology evidence="1">Multi-pass membrane protein</topology>
    </subcellularLocation>
</comment>
<feature type="transmembrane region" description="Helical" evidence="7">
    <location>
        <begin position="78"/>
        <end position="104"/>
    </location>
</feature>
<feature type="transmembrane region" description="Helical" evidence="7">
    <location>
        <begin position="425"/>
        <end position="446"/>
    </location>
</feature>
<feature type="transmembrane region" description="Helical" evidence="7">
    <location>
        <begin position="165"/>
        <end position="189"/>
    </location>
</feature>
<evidence type="ECO:0000313" key="9">
    <source>
        <dbReference type="RefSeq" id="XP_011094984.1"/>
    </source>
</evidence>
<dbReference type="FunCoup" id="A0A6I9U3H6">
    <property type="interactions" value="1"/>
</dbReference>
<dbReference type="Proteomes" id="UP000504604">
    <property type="component" value="Linkage group LG11"/>
</dbReference>
<feature type="transmembrane region" description="Helical" evidence="7">
    <location>
        <begin position="125"/>
        <end position="145"/>
    </location>
</feature>
<dbReference type="InterPro" id="IPR036259">
    <property type="entry name" value="MFS_trans_sf"/>
</dbReference>
<dbReference type="GeneID" id="105174545"/>
<dbReference type="PANTHER" id="PTHR11654">
    <property type="entry name" value="OLIGOPEPTIDE TRANSPORTER-RELATED"/>
    <property type="match status" value="1"/>
</dbReference>
<dbReference type="Pfam" id="PF00854">
    <property type="entry name" value="PTR2"/>
    <property type="match status" value="1"/>
</dbReference>
<evidence type="ECO:0000313" key="8">
    <source>
        <dbReference type="Proteomes" id="UP000504604"/>
    </source>
</evidence>
<accession>A0A6I9U3H6</accession>
<evidence type="ECO:0000256" key="6">
    <source>
        <dbReference type="ARBA" id="ARBA00044504"/>
    </source>
</evidence>
<feature type="transmembrane region" description="Helical" evidence="7">
    <location>
        <begin position="196"/>
        <end position="220"/>
    </location>
</feature>
<reference evidence="9" key="1">
    <citation type="submission" date="2025-08" db="UniProtKB">
        <authorList>
            <consortium name="RefSeq"/>
        </authorList>
    </citation>
    <scope>IDENTIFICATION</scope>
</reference>
<organism evidence="8 9">
    <name type="scientific">Sesamum indicum</name>
    <name type="common">Oriental sesame</name>
    <name type="synonym">Sesamum orientale</name>
    <dbReference type="NCBI Taxonomy" id="4182"/>
    <lineage>
        <taxon>Eukaryota</taxon>
        <taxon>Viridiplantae</taxon>
        <taxon>Streptophyta</taxon>
        <taxon>Embryophyta</taxon>
        <taxon>Tracheophyta</taxon>
        <taxon>Spermatophyta</taxon>
        <taxon>Magnoliopsida</taxon>
        <taxon>eudicotyledons</taxon>
        <taxon>Gunneridae</taxon>
        <taxon>Pentapetalae</taxon>
        <taxon>asterids</taxon>
        <taxon>lamiids</taxon>
        <taxon>Lamiales</taxon>
        <taxon>Pedaliaceae</taxon>
        <taxon>Sesamum</taxon>
    </lineage>
</organism>
<sequence>MAIPSGFPCDVILFYSTITVLLWVDILAMYAMYVMMAYLTNVWKLGFTHAAAIVNIFWGVVTVLPLLLAFLVDTILGNYWMLLISSFAYSAGLGFLTMSTPPVLSNAMGTCSEYKPECIGQGQKVLFYTALPLIAFGMAGHLTSWNSFIAEQFSGEEEDLDHNTFWRFFFSIFAVIITTIVAVLALPYIKPWSLRFGIPAICTLVATLLFFSGSCSYKYLRPTGSPLTMFIRVFVAAASKLFYTTPRDVKELYEIQNPEIHSVPHTRSLRCLDKAAILIPTKPREEQEKNMWRLCTVTEVEETKTIIRMIPVWMTFILCGVVSSIGFTYFVEQLDHLNHKVGRLTVPSVALLWFYEQAQNQCTKLYAKFSNALGESGSRKFAPSFGIAVSMILAILCCITAAKVENRRLGVVQKHGLVDKPDETVPMTMFWLLPQFVLLGAFNGIFNYSTICFFIDQSPATTRNYLPFFISGVFGVGILGSVLSVFVVGKVSESRGKMNWFQHNLNGSRLDKYYWTLAWLMAINLVIFVVVGVFYRYRESELEDQEGEEFGGIDEPYNDDSKCFCCCC</sequence>
<dbReference type="OrthoDB" id="1181826at2759"/>
<keyword evidence="5 7" id="KW-0472">Membrane</keyword>
<feature type="transmembrane region" description="Helical" evidence="7">
    <location>
        <begin position="513"/>
        <end position="535"/>
    </location>
</feature>
<dbReference type="SUPFAM" id="SSF103473">
    <property type="entry name" value="MFS general substrate transporter"/>
    <property type="match status" value="1"/>
</dbReference>
<evidence type="ECO:0000256" key="5">
    <source>
        <dbReference type="ARBA" id="ARBA00023136"/>
    </source>
</evidence>
<gene>
    <name evidence="9" type="primary">LOC105174545</name>
</gene>
<keyword evidence="3 7" id="KW-0812">Transmembrane</keyword>
<dbReference type="InterPro" id="IPR000109">
    <property type="entry name" value="POT_fam"/>
</dbReference>
<evidence type="ECO:0000256" key="4">
    <source>
        <dbReference type="ARBA" id="ARBA00022989"/>
    </source>
</evidence>
<feature type="transmembrane region" description="Helical" evidence="7">
    <location>
        <begin position="381"/>
        <end position="404"/>
    </location>
</feature>
<dbReference type="GO" id="GO:0022857">
    <property type="term" value="F:transmembrane transporter activity"/>
    <property type="evidence" value="ECO:0007669"/>
    <property type="project" value="InterPro"/>
</dbReference>
<proteinExistence type="inferred from homology"/>
<dbReference type="Gene3D" id="1.20.1250.20">
    <property type="entry name" value="MFS general substrate transporter like domains"/>
    <property type="match status" value="1"/>
</dbReference>
<evidence type="ECO:0000256" key="3">
    <source>
        <dbReference type="ARBA" id="ARBA00022692"/>
    </source>
</evidence>
<keyword evidence="4 7" id="KW-1133">Transmembrane helix</keyword>
<comment type="similarity">
    <text evidence="6">Belongs to the major facilitator superfamily. Phosphate:H(+) symporter (TC 2.A.1.9) family.</text>
</comment>
<feature type="transmembrane region" description="Helical" evidence="7">
    <location>
        <begin position="12"/>
        <end position="39"/>
    </location>
</feature>
<feature type="transmembrane region" description="Helical" evidence="7">
    <location>
        <begin position="312"/>
        <end position="331"/>
    </location>
</feature>
<dbReference type="AlphaFoldDB" id="A0A6I9U3H6"/>
<feature type="transmembrane region" description="Helical" evidence="7">
    <location>
        <begin position="51"/>
        <end position="72"/>
    </location>
</feature>
<comment type="similarity">
    <text evidence="2">Belongs to the major facilitator superfamily. Proton-dependent oligopeptide transporter (POT/PTR) (TC 2.A.17) family.</text>
</comment>
<dbReference type="KEGG" id="sind:105174545"/>
<name>A0A6I9U3H6_SESIN</name>
<dbReference type="InParanoid" id="A0A6I9U3H6"/>
<evidence type="ECO:0000256" key="7">
    <source>
        <dbReference type="SAM" id="Phobius"/>
    </source>
</evidence>
<protein>
    <submittedName>
        <fullName evidence="9">Protein NRT1/ PTR FAMILY 5.5 isoform X1</fullName>
    </submittedName>
</protein>
<evidence type="ECO:0000256" key="2">
    <source>
        <dbReference type="ARBA" id="ARBA00005982"/>
    </source>
</evidence>